<keyword evidence="3" id="KW-0808">Transferase</keyword>
<dbReference type="SUPFAM" id="SSF56752">
    <property type="entry name" value="D-aminoacid aminotransferase-like PLP-dependent enzymes"/>
    <property type="match status" value="1"/>
</dbReference>
<reference evidence="3 4" key="1">
    <citation type="submission" date="2022-06" db="EMBL/GenBank/DDBJ databases">
        <title>Endosaccharibacter gen. nov., sp. nov., endophytic bacteria isolated from sugarcane.</title>
        <authorList>
            <person name="Pitiwittayakul N."/>
            <person name="Yukphan P."/>
            <person name="Charoenyingcharoen P."/>
            <person name="Tanasupawat S."/>
        </authorList>
    </citation>
    <scope>NUCLEOTIDE SEQUENCE [LARGE SCALE GENOMIC DNA]</scope>
    <source>
        <strain evidence="3 4">KSS8</strain>
    </source>
</reference>
<dbReference type="RefSeq" id="WP_422863291.1">
    <property type="nucleotide sequence ID" value="NZ_JAMSKV010000003.1"/>
</dbReference>
<dbReference type="Proteomes" id="UP001524587">
    <property type="component" value="Unassembled WGS sequence"/>
</dbReference>
<evidence type="ECO:0000256" key="1">
    <source>
        <dbReference type="ARBA" id="ARBA00009320"/>
    </source>
</evidence>
<evidence type="ECO:0000313" key="3">
    <source>
        <dbReference type="EMBL" id="MCQ8277830.1"/>
    </source>
</evidence>
<proteinExistence type="inferred from homology"/>
<keyword evidence="3" id="KW-0032">Aminotransferase</keyword>
<evidence type="ECO:0000313" key="4">
    <source>
        <dbReference type="Proteomes" id="UP001524587"/>
    </source>
</evidence>
<dbReference type="Gene3D" id="3.30.470.10">
    <property type="match status" value="1"/>
</dbReference>
<evidence type="ECO:0000256" key="2">
    <source>
        <dbReference type="ARBA" id="ARBA00014472"/>
    </source>
</evidence>
<dbReference type="GO" id="GO:0008483">
    <property type="term" value="F:transaminase activity"/>
    <property type="evidence" value="ECO:0007669"/>
    <property type="project" value="UniProtKB-KW"/>
</dbReference>
<protein>
    <recommendedName>
        <fullName evidence="2">Probable branched-chain-amino-acid aminotransferase</fullName>
    </recommendedName>
</protein>
<dbReference type="Gene3D" id="3.20.10.10">
    <property type="entry name" value="D-amino Acid Aminotransferase, subunit A, domain 2"/>
    <property type="match status" value="1"/>
</dbReference>
<dbReference type="InterPro" id="IPR043131">
    <property type="entry name" value="BCAT-like_N"/>
</dbReference>
<dbReference type="PANTHER" id="PTHR42743:SF2">
    <property type="entry name" value="AMINODEOXYCHORISMATE LYASE"/>
    <property type="match status" value="1"/>
</dbReference>
<name>A0ABT1W5Y7_9PROT</name>
<keyword evidence="4" id="KW-1185">Reference proteome</keyword>
<accession>A0ABT1W5Y7</accession>
<dbReference type="InterPro" id="IPR043132">
    <property type="entry name" value="BCAT-like_C"/>
</dbReference>
<comment type="caution">
    <text evidence="3">The sequence shown here is derived from an EMBL/GenBank/DDBJ whole genome shotgun (WGS) entry which is preliminary data.</text>
</comment>
<organism evidence="3 4">
    <name type="scientific">Endosaccharibacter trunci</name>
    <dbReference type="NCBI Taxonomy" id="2812733"/>
    <lineage>
        <taxon>Bacteria</taxon>
        <taxon>Pseudomonadati</taxon>
        <taxon>Pseudomonadota</taxon>
        <taxon>Alphaproteobacteria</taxon>
        <taxon>Acetobacterales</taxon>
        <taxon>Acetobacteraceae</taxon>
        <taxon>Endosaccharibacter</taxon>
    </lineage>
</organism>
<dbReference type="Pfam" id="PF01063">
    <property type="entry name" value="Aminotran_4"/>
    <property type="match status" value="1"/>
</dbReference>
<gene>
    <name evidence="3" type="ORF">NFI95_05150</name>
</gene>
<dbReference type="InterPro" id="IPR036038">
    <property type="entry name" value="Aminotransferase-like"/>
</dbReference>
<dbReference type="PANTHER" id="PTHR42743">
    <property type="entry name" value="AMINO-ACID AMINOTRANSFERASE"/>
    <property type="match status" value="1"/>
</dbReference>
<dbReference type="InterPro" id="IPR050571">
    <property type="entry name" value="Class-IV_PLP-Dep_Aminotrnsfr"/>
</dbReference>
<comment type="similarity">
    <text evidence="1">Belongs to the class-IV pyridoxal-phosphate-dependent aminotransferase family.</text>
</comment>
<dbReference type="EMBL" id="JAMSKV010000003">
    <property type="protein sequence ID" value="MCQ8277830.1"/>
    <property type="molecule type" value="Genomic_DNA"/>
</dbReference>
<sequence length="244" mass="25992">MGDGVFETIRVRQGRPVRLERHLARLQAGAAVLGIPARFGEAEIEAGCTSAIAGNAVLDGSLRISLSRGPAARGLASPVAPNPTLLIAAHKANATSEPVILLTARTTRRNEHSPLSRIKSLNYLDGILARREAEAGGADDALMLNTAGLVAESTAATLIAFAEDRLWTPRIEDGALPGIARQVLMDTALVAERVITPDWLARVPVMFLCNSLGVRSVSALDGRSLKERPELLDGLRKALEPDRF</sequence>
<dbReference type="InterPro" id="IPR001544">
    <property type="entry name" value="Aminotrans_IV"/>
</dbReference>